<evidence type="ECO:0000313" key="1">
    <source>
        <dbReference type="EMBL" id="KAF2448906.1"/>
    </source>
</evidence>
<proteinExistence type="predicted"/>
<dbReference type="OrthoDB" id="2157530at2759"/>
<organism evidence="1 2">
    <name type="scientific">Karstenula rhodostoma CBS 690.94</name>
    <dbReference type="NCBI Taxonomy" id="1392251"/>
    <lineage>
        <taxon>Eukaryota</taxon>
        <taxon>Fungi</taxon>
        <taxon>Dikarya</taxon>
        <taxon>Ascomycota</taxon>
        <taxon>Pezizomycotina</taxon>
        <taxon>Dothideomycetes</taxon>
        <taxon>Pleosporomycetidae</taxon>
        <taxon>Pleosporales</taxon>
        <taxon>Massarineae</taxon>
        <taxon>Didymosphaeriaceae</taxon>
        <taxon>Karstenula</taxon>
    </lineage>
</organism>
<keyword evidence="2" id="KW-1185">Reference proteome</keyword>
<sequence>MVRDEKASQIFPTWQETEKAAGCALRGVFGLYGQSVGGNFHASRLFISAKGRMGIAVDSTEIRDAIIVVAECEYPLMMRKGSECRWQLVSIWKEPCTGKR</sequence>
<dbReference type="EMBL" id="MU001495">
    <property type="protein sequence ID" value="KAF2448906.1"/>
    <property type="molecule type" value="Genomic_DNA"/>
</dbReference>
<gene>
    <name evidence="1" type="ORF">P171DRAFT_221413</name>
</gene>
<name>A0A9P4PR63_9PLEO</name>
<protein>
    <submittedName>
        <fullName evidence="1">Uncharacterized protein</fullName>
    </submittedName>
</protein>
<evidence type="ECO:0000313" key="2">
    <source>
        <dbReference type="Proteomes" id="UP000799764"/>
    </source>
</evidence>
<dbReference type="Proteomes" id="UP000799764">
    <property type="component" value="Unassembled WGS sequence"/>
</dbReference>
<comment type="caution">
    <text evidence="1">The sequence shown here is derived from an EMBL/GenBank/DDBJ whole genome shotgun (WGS) entry which is preliminary data.</text>
</comment>
<reference evidence="1" key="1">
    <citation type="journal article" date="2020" name="Stud. Mycol.">
        <title>101 Dothideomycetes genomes: a test case for predicting lifestyles and emergence of pathogens.</title>
        <authorList>
            <person name="Haridas S."/>
            <person name="Albert R."/>
            <person name="Binder M."/>
            <person name="Bloem J."/>
            <person name="Labutti K."/>
            <person name="Salamov A."/>
            <person name="Andreopoulos B."/>
            <person name="Baker S."/>
            <person name="Barry K."/>
            <person name="Bills G."/>
            <person name="Bluhm B."/>
            <person name="Cannon C."/>
            <person name="Castanera R."/>
            <person name="Culley D."/>
            <person name="Daum C."/>
            <person name="Ezra D."/>
            <person name="Gonzalez J."/>
            <person name="Henrissat B."/>
            <person name="Kuo A."/>
            <person name="Liang C."/>
            <person name="Lipzen A."/>
            <person name="Lutzoni F."/>
            <person name="Magnuson J."/>
            <person name="Mondo S."/>
            <person name="Nolan M."/>
            <person name="Ohm R."/>
            <person name="Pangilinan J."/>
            <person name="Park H.-J."/>
            <person name="Ramirez L."/>
            <person name="Alfaro M."/>
            <person name="Sun H."/>
            <person name="Tritt A."/>
            <person name="Yoshinaga Y."/>
            <person name="Zwiers L.-H."/>
            <person name="Turgeon B."/>
            <person name="Goodwin S."/>
            <person name="Spatafora J."/>
            <person name="Crous P."/>
            <person name="Grigoriev I."/>
        </authorList>
    </citation>
    <scope>NUCLEOTIDE SEQUENCE</scope>
    <source>
        <strain evidence="1">CBS 690.94</strain>
    </source>
</reference>
<dbReference type="AlphaFoldDB" id="A0A9P4PR63"/>
<accession>A0A9P4PR63</accession>